<reference evidence="4" key="1">
    <citation type="journal article" date="2019" name="Int. J. Syst. Evol. Microbiol.">
        <title>The Global Catalogue of Microorganisms (GCM) 10K type strain sequencing project: providing services to taxonomists for standard genome sequencing and annotation.</title>
        <authorList>
            <consortium name="The Broad Institute Genomics Platform"/>
            <consortium name="The Broad Institute Genome Sequencing Center for Infectious Disease"/>
            <person name="Wu L."/>
            <person name="Ma J."/>
        </authorList>
    </citation>
    <scope>NUCLEOTIDE SEQUENCE [LARGE SCALE GENOMIC DNA]</scope>
    <source>
        <strain evidence="4">CGMCC 1.13574</strain>
    </source>
</reference>
<keyword evidence="1" id="KW-0479">Metal-binding</keyword>
<evidence type="ECO:0000256" key="1">
    <source>
        <dbReference type="ARBA" id="ARBA00022723"/>
    </source>
</evidence>
<dbReference type="Proteomes" id="UP001597343">
    <property type="component" value="Unassembled WGS sequence"/>
</dbReference>
<dbReference type="EMBL" id="JBHUIO010000005">
    <property type="protein sequence ID" value="MFD2169827.1"/>
    <property type="molecule type" value="Genomic_DNA"/>
</dbReference>
<comment type="caution">
    <text evidence="3">The sequence shown here is derived from an EMBL/GenBank/DDBJ whole genome shotgun (WGS) entry which is preliminary data.</text>
</comment>
<dbReference type="InterPro" id="IPR037523">
    <property type="entry name" value="VOC_core"/>
</dbReference>
<accession>A0ABW4ZUX0</accession>
<dbReference type="RefSeq" id="WP_386045278.1">
    <property type="nucleotide sequence ID" value="NZ_JBHUIO010000005.1"/>
</dbReference>
<dbReference type="PANTHER" id="PTHR43048">
    <property type="entry name" value="METHYLMALONYL-COA EPIMERASE"/>
    <property type="match status" value="1"/>
</dbReference>
<dbReference type="InterPro" id="IPR051785">
    <property type="entry name" value="MMCE/EMCE_epimerase"/>
</dbReference>
<organism evidence="3 4">
    <name type="scientific">Tumebacillus lipolyticus</name>
    <dbReference type="NCBI Taxonomy" id="1280370"/>
    <lineage>
        <taxon>Bacteria</taxon>
        <taxon>Bacillati</taxon>
        <taxon>Bacillota</taxon>
        <taxon>Bacilli</taxon>
        <taxon>Bacillales</taxon>
        <taxon>Alicyclobacillaceae</taxon>
        <taxon>Tumebacillus</taxon>
    </lineage>
</organism>
<dbReference type="InterPro" id="IPR004360">
    <property type="entry name" value="Glyas_Fos-R_dOase_dom"/>
</dbReference>
<keyword evidence="4" id="KW-1185">Reference proteome</keyword>
<evidence type="ECO:0000259" key="2">
    <source>
        <dbReference type="PROSITE" id="PS51819"/>
    </source>
</evidence>
<proteinExistence type="predicted"/>
<gene>
    <name evidence="3" type="ORF">ACFSOY_07435</name>
</gene>
<dbReference type="PROSITE" id="PS51819">
    <property type="entry name" value="VOC"/>
    <property type="match status" value="1"/>
</dbReference>
<dbReference type="PANTHER" id="PTHR43048:SF4">
    <property type="entry name" value="RING-CLEAVING DIOXYGENASE-RELATED"/>
    <property type="match status" value="1"/>
</dbReference>
<sequence>MEISHVRLLVPNVQECFLFYRDVIGLKVRYGDETTPFAEFQTGSINLALEPLLVSEPDQAWTKPNEFSAQDRVAIILRVDDVDAAYDQLRSKEVAFVKEPHDTPEFGMRVAYFRDPVGNLIEINHEI</sequence>
<dbReference type="Gene3D" id="3.10.180.10">
    <property type="entry name" value="2,3-Dihydroxybiphenyl 1,2-Dioxygenase, domain 1"/>
    <property type="match status" value="1"/>
</dbReference>
<evidence type="ECO:0000313" key="3">
    <source>
        <dbReference type="EMBL" id="MFD2169827.1"/>
    </source>
</evidence>
<dbReference type="InterPro" id="IPR029068">
    <property type="entry name" value="Glyas_Bleomycin-R_OHBP_Dase"/>
</dbReference>
<protein>
    <submittedName>
        <fullName evidence="3">VOC family protein</fullName>
    </submittedName>
</protein>
<evidence type="ECO:0000313" key="4">
    <source>
        <dbReference type="Proteomes" id="UP001597343"/>
    </source>
</evidence>
<dbReference type="Pfam" id="PF00903">
    <property type="entry name" value="Glyoxalase"/>
    <property type="match status" value="1"/>
</dbReference>
<feature type="domain" description="VOC" evidence="2">
    <location>
        <begin position="2"/>
        <end position="126"/>
    </location>
</feature>
<dbReference type="SUPFAM" id="SSF54593">
    <property type="entry name" value="Glyoxalase/Bleomycin resistance protein/Dihydroxybiphenyl dioxygenase"/>
    <property type="match status" value="1"/>
</dbReference>
<name>A0ABW4ZUX0_9BACL</name>